<dbReference type="GO" id="GO:0071949">
    <property type="term" value="F:FAD binding"/>
    <property type="evidence" value="ECO:0007669"/>
    <property type="project" value="InterPro"/>
</dbReference>
<evidence type="ECO:0000313" key="4">
    <source>
        <dbReference type="EMBL" id="PWW02826.1"/>
    </source>
</evidence>
<keyword evidence="5" id="KW-1185">Reference proteome</keyword>
<dbReference type="InterPro" id="IPR010031">
    <property type="entry name" value="FAD_lactone_oxidase-like"/>
</dbReference>
<dbReference type="RefSeq" id="WP_110044310.1">
    <property type="nucleotide sequence ID" value="NZ_CP054612.1"/>
</dbReference>
<gene>
    <name evidence="4" type="ORF">DFQ01_108103</name>
</gene>
<dbReference type="GO" id="GO:0003885">
    <property type="term" value="F:D-arabinono-1,4-lactone oxidase activity"/>
    <property type="evidence" value="ECO:0007669"/>
    <property type="project" value="InterPro"/>
</dbReference>
<name>A0A2V2YW31_9BACL</name>
<dbReference type="InterPro" id="IPR006094">
    <property type="entry name" value="Oxid_FAD_bind_N"/>
</dbReference>
<dbReference type="Gene3D" id="3.30.43.10">
    <property type="entry name" value="Uridine Diphospho-n-acetylenolpyruvylglucosamine Reductase, domain 2"/>
    <property type="match status" value="1"/>
</dbReference>
<keyword evidence="1" id="KW-0285">Flavoprotein</keyword>
<dbReference type="PROSITE" id="PS51387">
    <property type="entry name" value="FAD_PCMH"/>
    <property type="match status" value="1"/>
</dbReference>
<keyword evidence="2" id="KW-0560">Oxidoreductase</keyword>
<proteinExistence type="predicted"/>
<dbReference type="InterPro" id="IPR016166">
    <property type="entry name" value="FAD-bd_PCMH"/>
</dbReference>
<dbReference type="PANTHER" id="PTHR43762">
    <property type="entry name" value="L-GULONOLACTONE OXIDASE"/>
    <property type="match status" value="1"/>
</dbReference>
<evidence type="ECO:0000256" key="1">
    <source>
        <dbReference type="ARBA" id="ARBA00022630"/>
    </source>
</evidence>
<dbReference type="PANTHER" id="PTHR43762:SF1">
    <property type="entry name" value="D-ARABINONO-1,4-LACTONE OXIDASE"/>
    <property type="match status" value="1"/>
</dbReference>
<dbReference type="SUPFAM" id="SSF56176">
    <property type="entry name" value="FAD-binding/transporter-associated domain-like"/>
    <property type="match status" value="1"/>
</dbReference>
<dbReference type="InterPro" id="IPR007173">
    <property type="entry name" value="ALO_C"/>
</dbReference>
<dbReference type="EMBL" id="QGTQ01000008">
    <property type="protein sequence ID" value="PWW02826.1"/>
    <property type="molecule type" value="Genomic_DNA"/>
</dbReference>
<dbReference type="InterPro" id="IPR016171">
    <property type="entry name" value="Vanillyl_alc_oxidase_C-sub2"/>
</dbReference>
<dbReference type="Pfam" id="PF04030">
    <property type="entry name" value="ALO"/>
    <property type="match status" value="1"/>
</dbReference>
<reference evidence="4 5" key="1">
    <citation type="submission" date="2018-05" db="EMBL/GenBank/DDBJ databases">
        <title>Genomic Encyclopedia of Type Strains, Phase III (KMG-III): the genomes of soil and plant-associated and newly described type strains.</title>
        <authorList>
            <person name="Whitman W."/>
        </authorList>
    </citation>
    <scope>NUCLEOTIDE SEQUENCE [LARGE SCALE GENOMIC DNA]</scope>
    <source>
        <strain evidence="4 5">CECT 5696</strain>
    </source>
</reference>
<dbReference type="GO" id="GO:0016020">
    <property type="term" value="C:membrane"/>
    <property type="evidence" value="ECO:0007669"/>
    <property type="project" value="InterPro"/>
</dbReference>
<comment type="caution">
    <text evidence="4">The sequence shown here is derived from an EMBL/GenBank/DDBJ whole genome shotgun (WGS) entry which is preliminary data.</text>
</comment>
<dbReference type="AlphaFoldDB" id="A0A2V2YW31"/>
<dbReference type="Gene3D" id="1.10.45.10">
    <property type="entry name" value="Vanillyl-alcohol Oxidase, Chain A, domain 4"/>
    <property type="match status" value="1"/>
</dbReference>
<dbReference type="InterPro" id="IPR016169">
    <property type="entry name" value="FAD-bd_PCMH_sub2"/>
</dbReference>
<dbReference type="Proteomes" id="UP000246635">
    <property type="component" value="Unassembled WGS sequence"/>
</dbReference>
<evidence type="ECO:0000256" key="2">
    <source>
        <dbReference type="ARBA" id="ARBA00023002"/>
    </source>
</evidence>
<dbReference type="Gene3D" id="3.30.70.2520">
    <property type="match status" value="1"/>
</dbReference>
<dbReference type="InterPro" id="IPR036318">
    <property type="entry name" value="FAD-bd_PCMH-like_sf"/>
</dbReference>
<dbReference type="PIRSF" id="PIRSF000136">
    <property type="entry name" value="LGO_GLO"/>
    <property type="match status" value="1"/>
</dbReference>
<dbReference type="InterPro" id="IPR016167">
    <property type="entry name" value="FAD-bd_PCMH_sub1"/>
</dbReference>
<evidence type="ECO:0000259" key="3">
    <source>
        <dbReference type="PROSITE" id="PS51387"/>
    </source>
</evidence>
<evidence type="ECO:0000313" key="5">
    <source>
        <dbReference type="Proteomes" id="UP000246635"/>
    </source>
</evidence>
<dbReference type="OrthoDB" id="9800184at2"/>
<sequence length="424" mass="47301">MEQRLNWAGNYRYGSSELLEPASMEEVRDMVVSSQRIRVLGSRHSFNGIADTQGSQLSLRKLDRVIELDREQGTVTVEGGIRYGELGHYLNTEGFALHNLASLPHISVAGAVSTATHGSGDRNEGLASAVRSIELVKADGEVSVLRRGKDAEFEGAVVGLGGLGVVTKLQLDVVPAFQVSQTIYDQLPLTALAEGGFNEIMSAAYSVSLFTNWEGPAFNQVWVKRKWTGEDETASAQADSNFFGAASAPAKRHPVPGQSEVNCSEQLGVPGPWHERLPHFRMDFTPSAGNELQSEYFVPRKHAFEALRSIEGLREQIAPLLYVSEVRTIAADRFWMSPCYRQDSVGLHFTWKPEWESVRQLLPLIEQALAPFEARPHWAKLFTMEPDKVQSLYGQRLSDFRHLLLQYDPTGKFRNAFLDTYIFE</sequence>
<protein>
    <submittedName>
        <fullName evidence="4">Xylitol oxidase</fullName>
    </submittedName>
</protein>
<accession>A0A2V2YW31</accession>
<dbReference type="Gene3D" id="3.30.465.10">
    <property type="match status" value="1"/>
</dbReference>
<dbReference type="GO" id="GO:0080049">
    <property type="term" value="F:L-gulono-1,4-lactone dehydrogenase activity"/>
    <property type="evidence" value="ECO:0007669"/>
    <property type="project" value="TreeGrafter"/>
</dbReference>
<dbReference type="Gene3D" id="3.30.70.2530">
    <property type="match status" value="1"/>
</dbReference>
<dbReference type="Pfam" id="PF01565">
    <property type="entry name" value="FAD_binding_4"/>
    <property type="match status" value="1"/>
</dbReference>
<feature type="domain" description="FAD-binding PCMH-type" evidence="3">
    <location>
        <begin position="11"/>
        <end position="176"/>
    </location>
</feature>
<organism evidence="4 5">
    <name type="scientific">Paenibacillus cellulosilyticus</name>
    <dbReference type="NCBI Taxonomy" id="375489"/>
    <lineage>
        <taxon>Bacteria</taxon>
        <taxon>Bacillati</taxon>
        <taxon>Bacillota</taxon>
        <taxon>Bacilli</taxon>
        <taxon>Bacillales</taxon>
        <taxon>Paenibacillaceae</taxon>
        <taxon>Paenibacillus</taxon>
    </lineage>
</organism>